<comment type="similarity">
    <text evidence="1 2">Belongs to the Iojap/RsfS family.</text>
</comment>
<name>A0ABM6PNK1_9MICO</name>
<dbReference type="EMBL" id="CP023482">
    <property type="protein sequence ID" value="ATH96471.1"/>
    <property type="molecule type" value="Genomic_DNA"/>
</dbReference>
<dbReference type="RefSeq" id="WP_061211780.1">
    <property type="nucleotide sequence ID" value="NZ_CP023482.1"/>
</dbReference>
<keyword evidence="2" id="KW-0963">Cytoplasm</keyword>
<sequence length="129" mass="14316">MTATQESIDMARIAGQAAADKLAGNVIALDVSEQLVITDVFVVCSGDSERQVNAIVNGVEEEMFKAGYKPKRREGEKDARWILLDFTDIVVHVQHAEDRAFYALERLWRDAPAIDLDLDLGPDAEAQEK</sequence>
<gene>
    <name evidence="2 3" type="primary">rsfS</name>
    <name evidence="3" type="ORF">COP05_04730</name>
</gene>
<evidence type="ECO:0000256" key="2">
    <source>
        <dbReference type="HAMAP-Rule" id="MF_01477"/>
    </source>
</evidence>
<keyword evidence="2" id="KW-0810">Translation regulation</keyword>
<dbReference type="InterPro" id="IPR004394">
    <property type="entry name" value="Iojap/RsfS/C7orf30"/>
</dbReference>
<dbReference type="HAMAP" id="MF_01477">
    <property type="entry name" value="Iojap_RsfS"/>
    <property type="match status" value="1"/>
</dbReference>
<comment type="subcellular location">
    <subcellularLocation>
        <location evidence="2">Cytoplasm</location>
    </subcellularLocation>
</comment>
<dbReference type="PANTHER" id="PTHR21043">
    <property type="entry name" value="IOJAP SUPERFAMILY ORTHOLOG"/>
    <property type="match status" value="1"/>
</dbReference>
<accession>A0ABM6PNK1</accession>
<comment type="function">
    <text evidence="2">Functions as a ribosomal silencing factor. Interacts with ribosomal protein uL14 (rplN), blocking formation of intersubunit bridge B8. Prevents association of the 30S and 50S ribosomal subunits and the formation of functional ribosomes, thus repressing translation.</text>
</comment>
<dbReference type="Gene3D" id="3.30.460.10">
    <property type="entry name" value="Beta Polymerase, domain 2"/>
    <property type="match status" value="1"/>
</dbReference>
<evidence type="ECO:0000256" key="1">
    <source>
        <dbReference type="ARBA" id="ARBA00010574"/>
    </source>
</evidence>
<dbReference type="Pfam" id="PF02410">
    <property type="entry name" value="RsfS"/>
    <property type="match status" value="1"/>
</dbReference>
<dbReference type="InterPro" id="IPR043519">
    <property type="entry name" value="NT_sf"/>
</dbReference>
<dbReference type="PANTHER" id="PTHR21043:SF0">
    <property type="entry name" value="MITOCHONDRIAL ASSEMBLY OF RIBOSOMAL LARGE SUBUNIT PROTEIN 1"/>
    <property type="match status" value="1"/>
</dbReference>
<reference evidence="3 4" key="1">
    <citation type="journal article" date="2016" name="Int. J. Syst. Evol. Microbiol.">
        <title>Dermabacter jinjuensis sp. nov., a novel species of the genus Dermabacter isolated from a clinical specimen.</title>
        <authorList>
            <person name="Park Y.K."/>
            <person name="Lee K.M."/>
            <person name="Lee W.K."/>
            <person name="Cho M.J."/>
            <person name="Lee H.S."/>
            <person name="Cho Y.G."/>
            <person name="Lee Y.C."/>
            <person name="Lee W.K."/>
            <person name="Seong W.K."/>
            <person name="Hwang K.J."/>
        </authorList>
    </citation>
    <scope>NUCLEOTIDE SEQUENCE [LARGE SCALE GENOMIC DNA]</scope>
    <source>
        <strain evidence="3 4">32T</strain>
    </source>
</reference>
<protein>
    <recommendedName>
        <fullName evidence="2">Ribosomal silencing factor RsfS</fullName>
    </recommendedName>
</protein>
<dbReference type="SUPFAM" id="SSF81301">
    <property type="entry name" value="Nucleotidyltransferase"/>
    <property type="match status" value="1"/>
</dbReference>
<evidence type="ECO:0000313" key="3">
    <source>
        <dbReference type="EMBL" id="ATH96471.1"/>
    </source>
</evidence>
<organism evidence="3 4">
    <name type="scientific">Dermabacter jinjuensis</name>
    <dbReference type="NCBI Taxonomy" id="1667168"/>
    <lineage>
        <taxon>Bacteria</taxon>
        <taxon>Bacillati</taxon>
        <taxon>Actinomycetota</taxon>
        <taxon>Actinomycetes</taxon>
        <taxon>Micrococcales</taxon>
        <taxon>Dermabacteraceae</taxon>
        <taxon>Dermabacter</taxon>
    </lineage>
</organism>
<keyword evidence="2" id="KW-0678">Repressor</keyword>
<dbReference type="NCBIfam" id="TIGR00090">
    <property type="entry name" value="rsfS_iojap_ybeB"/>
    <property type="match status" value="1"/>
</dbReference>
<dbReference type="Proteomes" id="UP000815698">
    <property type="component" value="Chromosome"/>
</dbReference>
<proteinExistence type="inferred from homology"/>
<evidence type="ECO:0000313" key="4">
    <source>
        <dbReference type="Proteomes" id="UP000815698"/>
    </source>
</evidence>
<comment type="subunit">
    <text evidence="2">Interacts with ribosomal protein uL14 (rplN).</text>
</comment>
<dbReference type="GeneID" id="74908669"/>
<keyword evidence="4" id="KW-1185">Reference proteome</keyword>